<proteinExistence type="predicted"/>
<dbReference type="InterPro" id="IPR011642">
    <property type="entry name" value="Gate_dom"/>
</dbReference>
<organism evidence="3 4">
    <name type="scientific">Sumerlaea chitinivorans</name>
    <dbReference type="NCBI Taxonomy" id="2250252"/>
    <lineage>
        <taxon>Bacteria</taxon>
        <taxon>Candidatus Sumerlaeota</taxon>
        <taxon>Candidatus Sumerlaeia</taxon>
        <taxon>Candidatus Sumerlaeales</taxon>
        <taxon>Candidatus Sumerlaeaceae</taxon>
        <taxon>Candidatus Sumerlaea</taxon>
    </lineage>
</organism>
<dbReference type="PANTHER" id="PTHR35793:SF2">
    <property type="entry name" value="INNER MEMBRANE PROTEIN YJIG"/>
    <property type="match status" value="1"/>
</dbReference>
<feature type="transmembrane region" description="Helical" evidence="1">
    <location>
        <begin position="7"/>
        <end position="25"/>
    </location>
</feature>
<reference evidence="3 4" key="1">
    <citation type="submission" date="2018-05" db="EMBL/GenBank/DDBJ databases">
        <title>A metagenomic window into the 2 km-deep terrestrial subsurface aquifer revealed taxonomically and functionally diverse microbial community comprising novel uncultured bacterial lineages.</title>
        <authorList>
            <person name="Kadnikov V.V."/>
            <person name="Mardanov A.V."/>
            <person name="Beletsky A.V."/>
            <person name="Banks D."/>
            <person name="Pimenov N.V."/>
            <person name="Frank Y.A."/>
            <person name="Karnachuk O.V."/>
            <person name="Ravin N.V."/>
        </authorList>
    </citation>
    <scope>NUCLEOTIDE SEQUENCE [LARGE SCALE GENOMIC DNA]</scope>
    <source>
        <strain evidence="3">BY</strain>
    </source>
</reference>
<keyword evidence="1" id="KW-0472">Membrane</keyword>
<feature type="transmembrane region" description="Helical" evidence="1">
    <location>
        <begin position="122"/>
        <end position="144"/>
    </location>
</feature>
<feature type="transmembrane region" description="Helical" evidence="1">
    <location>
        <begin position="45"/>
        <end position="63"/>
    </location>
</feature>
<dbReference type="AlphaFoldDB" id="A0A2Z4Y8N4"/>
<dbReference type="KEGG" id="schv:BRCON_2862"/>
<dbReference type="GO" id="GO:0005886">
    <property type="term" value="C:plasma membrane"/>
    <property type="evidence" value="ECO:0007669"/>
    <property type="project" value="TreeGrafter"/>
</dbReference>
<dbReference type="EMBL" id="CP030759">
    <property type="protein sequence ID" value="AXA37604.1"/>
    <property type="molecule type" value="Genomic_DNA"/>
</dbReference>
<evidence type="ECO:0000313" key="3">
    <source>
        <dbReference type="EMBL" id="AXA37604.1"/>
    </source>
</evidence>
<dbReference type="InterPro" id="IPR052549">
    <property type="entry name" value="SpmB"/>
</dbReference>
<keyword evidence="1" id="KW-1133">Transmembrane helix</keyword>
<sequence length="179" mass="19265">MSGSIELINSWVIPLTFLFIVSYAYARKIKVYEVFVEGAKEGFNVAVMIIPYLVVILSAIAIFRVSGAMNLVANAIGYLIPPSLVPPDIILLSLVKPLSGSAARGVMLDIFSRYGVDSMQGFMASVIQGSTETTFYVVAVYYGAIGVKNTRHTIPAGLTGEFTGIVVSIILAHMYFAGK</sequence>
<accession>A0A2Z4Y8N4</accession>
<dbReference type="PANTHER" id="PTHR35793">
    <property type="entry name" value="INNER MEMBRANE PROTEIN YJIG"/>
    <property type="match status" value="1"/>
</dbReference>
<dbReference type="Proteomes" id="UP000262583">
    <property type="component" value="Chromosome"/>
</dbReference>
<feature type="domain" description="Nucleoside transporter/FeoB GTPase Gate" evidence="2">
    <location>
        <begin position="47"/>
        <end position="147"/>
    </location>
</feature>
<feature type="transmembrane region" description="Helical" evidence="1">
    <location>
        <begin position="156"/>
        <end position="176"/>
    </location>
</feature>
<evidence type="ECO:0000259" key="2">
    <source>
        <dbReference type="Pfam" id="PF07670"/>
    </source>
</evidence>
<evidence type="ECO:0000256" key="1">
    <source>
        <dbReference type="SAM" id="Phobius"/>
    </source>
</evidence>
<evidence type="ECO:0000313" key="4">
    <source>
        <dbReference type="Proteomes" id="UP000262583"/>
    </source>
</evidence>
<protein>
    <submittedName>
        <fullName evidence="3">Spore maturation protein B</fullName>
    </submittedName>
</protein>
<feature type="transmembrane region" description="Helical" evidence="1">
    <location>
        <begin position="75"/>
        <end position="95"/>
    </location>
</feature>
<gene>
    <name evidence="3" type="ORF">BRCON_2862</name>
</gene>
<name>A0A2Z4Y8N4_SUMC1</name>
<keyword evidence="1" id="KW-0812">Transmembrane</keyword>
<dbReference type="Pfam" id="PF07670">
    <property type="entry name" value="Gate"/>
    <property type="match status" value="1"/>
</dbReference>